<comment type="caution">
    <text evidence="3">The sequence shown here is derived from an EMBL/GenBank/DDBJ whole genome shotgun (WGS) entry which is preliminary data.</text>
</comment>
<dbReference type="SUPFAM" id="SSF52499">
    <property type="entry name" value="Isochorismatase-like hydrolases"/>
    <property type="match status" value="1"/>
</dbReference>
<organism evidence="3 4">
    <name type="scientific">Sphaerotilus montanus</name>
    <dbReference type="NCBI Taxonomy" id="522889"/>
    <lineage>
        <taxon>Bacteria</taxon>
        <taxon>Pseudomonadati</taxon>
        <taxon>Pseudomonadota</taxon>
        <taxon>Betaproteobacteria</taxon>
        <taxon>Burkholderiales</taxon>
        <taxon>Sphaerotilaceae</taxon>
        <taxon>Sphaerotilus</taxon>
    </lineage>
</organism>
<dbReference type="Proteomes" id="UP000518288">
    <property type="component" value="Unassembled WGS sequence"/>
</dbReference>
<dbReference type="EMBL" id="JACCFH010000001">
    <property type="protein sequence ID" value="NYG32381.1"/>
    <property type="molecule type" value="Genomic_DNA"/>
</dbReference>
<dbReference type="PANTHER" id="PTHR11080:SF2">
    <property type="entry name" value="LD05707P"/>
    <property type="match status" value="1"/>
</dbReference>
<sequence length="277" mass="30277">MTAFHLLLIDAQNDFCDLPAPARPALPVAGADADLHRVAALVREAGDALDAITLTLDSHHAYDVAHPGFWWADTWGAEVIPFTQITAAQVRAGQFQPRDPAALPRTLAYLDALEAQGRYTLMVWPVHCEVGTWGHQLHDAVRAACADWELRRQRASHVVFKGLNPWTEHYSALQAEVPDPTDPETGLNRALIARLDTPGRLLIAGEAGSHCVRATVEHLVAHLPDPTSERLSRLTLLTDAISPVGGFEAQQAAFFEDMRQRGVRLATCAEVIAEMKA</sequence>
<dbReference type="AlphaFoldDB" id="A0A7Y9U693"/>
<dbReference type="RefSeq" id="WP_179633278.1">
    <property type="nucleotide sequence ID" value="NZ_JACCFH010000001.1"/>
</dbReference>
<dbReference type="Gene3D" id="3.40.50.850">
    <property type="entry name" value="Isochorismatase-like"/>
    <property type="match status" value="1"/>
</dbReference>
<dbReference type="InterPro" id="IPR052347">
    <property type="entry name" value="Isochorismatase_Nicotinamidase"/>
</dbReference>
<proteinExistence type="inferred from homology"/>
<dbReference type="GO" id="GO:0016787">
    <property type="term" value="F:hydrolase activity"/>
    <property type="evidence" value="ECO:0007669"/>
    <property type="project" value="UniProtKB-KW"/>
</dbReference>
<dbReference type="PANTHER" id="PTHR11080">
    <property type="entry name" value="PYRAZINAMIDASE/NICOTINAMIDASE"/>
    <property type="match status" value="1"/>
</dbReference>
<evidence type="ECO:0000313" key="3">
    <source>
        <dbReference type="EMBL" id="NYG32381.1"/>
    </source>
</evidence>
<comment type="similarity">
    <text evidence="1">Belongs to the isochorismatase family.</text>
</comment>
<gene>
    <name evidence="3" type="ORF">BDD16_001367</name>
</gene>
<evidence type="ECO:0000256" key="2">
    <source>
        <dbReference type="ARBA" id="ARBA00022801"/>
    </source>
</evidence>
<accession>A0A7Y9U693</accession>
<name>A0A7Y9U693_9BURK</name>
<keyword evidence="4" id="KW-1185">Reference proteome</keyword>
<reference evidence="3 4" key="1">
    <citation type="submission" date="2020-07" db="EMBL/GenBank/DDBJ databases">
        <title>Genomic Encyclopedia of Archaeal and Bacterial Type Strains, Phase II (KMG-II): from individual species to whole genera.</title>
        <authorList>
            <person name="Goeker M."/>
        </authorList>
    </citation>
    <scope>NUCLEOTIDE SEQUENCE [LARGE SCALE GENOMIC DNA]</scope>
    <source>
        <strain evidence="3 4">DSM 21226</strain>
    </source>
</reference>
<dbReference type="InterPro" id="IPR036380">
    <property type="entry name" value="Isochorismatase-like_sf"/>
</dbReference>
<evidence type="ECO:0000256" key="1">
    <source>
        <dbReference type="ARBA" id="ARBA00006336"/>
    </source>
</evidence>
<keyword evidence="2" id="KW-0378">Hydrolase</keyword>
<evidence type="ECO:0000313" key="4">
    <source>
        <dbReference type="Proteomes" id="UP000518288"/>
    </source>
</evidence>
<protein>
    <submittedName>
        <fullName evidence="3">Nicotinamidase-related amidase</fullName>
    </submittedName>
</protein>